<name>A0AAN5YJR7_ASPLE</name>
<evidence type="ECO:0000313" key="1">
    <source>
        <dbReference type="EMBL" id="GAQ06940.1"/>
    </source>
</evidence>
<accession>A0AAN5YJR7</accession>
<dbReference type="Proteomes" id="UP000051487">
    <property type="component" value="Unassembled WGS sequence"/>
</dbReference>
<dbReference type="EMBL" id="BCLY01000008">
    <property type="protein sequence ID" value="GAQ06940.1"/>
    <property type="molecule type" value="Genomic_DNA"/>
</dbReference>
<proteinExistence type="predicted"/>
<dbReference type="EMBL" id="JAAAPU010000095">
    <property type="protein sequence ID" value="KAF4202818.1"/>
    <property type="molecule type" value="Genomic_DNA"/>
</dbReference>
<evidence type="ECO:0000313" key="2">
    <source>
        <dbReference type="EMBL" id="KAF4202818.1"/>
    </source>
</evidence>
<reference evidence="1 3" key="1">
    <citation type="submission" date="2015-11" db="EMBL/GenBank/DDBJ databases">
        <title>Aspergillus lentulus strain IFM 54703T.</title>
        <authorList>
            <person name="Kusuya Y."/>
            <person name="Sakai K."/>
            <person name="Kamei K."/>
            <person name="Takahashi H."/>
            <person name="Yaguchi T."/>
        </authorList>
    </citation>
    <scope>NUCLEOTIDE SEQUENCE [LARGE SCALE GENOMIC DNA]</scope>
    <source>
        <strain evidence="1 3">IFM 54703</strain>
    </source>
</reference>
<dbReference type="GO" id="GO:0003676">
    <property type="term" value="F:nucleic acid binding"/>
    <property type="evidence" value="ECO:0007669"/>
    <property type="project" value="InterPro"/>
</dbReference>
<protein>
    <submittedName>
        <fullName evidence="2">Uncharacterized protein</fullName>
    </submittedName>
</protein>
<evidence type="ECO:0000313" key="4">
    <source>
        <dbReference type="Proteomes" id="UP000649114"/>
    </source>
</evidence>
<sequence length="219" mass="24076">MSRPGTTLYVTGFGHGTRARDLAYEFERYGRLVRCDIPAPRTPSSRLGPVLLRLPHGALNPDVTDVVTVLPLVEVALHLLVVVEVIIPLAGMKDTRETMTDMTGTMTVATETMIAVIEIMTVAIGTENALVTVREALMKGTVMSRKTENVVMMRESAAKKIAKTARTVKTGKILPSRLTPRFSWHSYWTACDHGLETRKNRDGINVSFGKVIEDVATLV</sequence>
<dbReference type="SUPFAM" id="SSF54928">
    <property type="entry name" value="RNA-binding domain, RBD"/>
    <property type="match status" value="1"/>
</dbReference>
<organism evidence="2 4">
    <name type="scientific">Aspergillus lentulus</name>
    <dbReference type="NCBI Taxonomy" id="293939"/>
    <lineage>
        <taxon>Eukaryota</taxon>
        <taxon>Fungi</taxon>
        <taxon>Dikarya</taxon>
        <taxon>Ascomycota</taxon>
        <taxon>Pezizomycotina</taxon>
        <taxon>Eurotiomycetes</taxon>
        <taxon>Eurotiomycetidae</taxon>
        <taxon>Eurotiales</taxon>
        <taxon>Aspergillaceae</taxon>
        <taxon>Aspergillus</taxon>
        <taxon>Aspergillus subgen. Fumigati</taxon>
    </lineage>
</organism>
<dbReference type="Proteomes" id="UP000649114">
    <property type="component" value="Unassembled WGS sequence"/>
</dbReference>
<gene>
    <name evidence="1" type="ORF">ALT_4261</name>
    <name evidence="2" type="ORF">CNMCM8927_009563</name>
</gene>
<dbReference type="InterPro" id="IPR035979">
    <property type="entry name" value="RBD_domain_sf"/>
</dbReference>
<reference evidence="2" key="2">
    <citation type="journal article" date="2020" name="bioRxiv">
        <title>Genomic and phenotypic heterogeneity of clinical isolates of the human pathogens Aspergillus fumigatus, Aspergillus lentulus and Aspergillus fumigatiaffinis.</title>
        <authorList>
            <person name="dos Santos R.A.C."/>
            <person name="Steenwyk J.L."/>
            <person name="Rivero-Menendez O."/>
            <person name="Mead M.E."/>
            <person name="Silva L.P."/>
            <person name="Bastos R.W."/>
            <person name="Alastruey-Izquierdo A."/>
            <person name="Goldman G.H."/>
            <person name="Rokas A."/>
        </authorList>
    </citation>
    <scope>NUCLEOTIDE SEQUENCE</scope>
    <source>
        <strain evidence="2">CNM-CM8927</strain>
    </source>
</reference>
<reference evidence="2" key="3">
    <citation type="submission" date="2020-04" db="EMBL/GenBank/DDBJ databases">
        <authorList>
            <person name="Santos R.A.C."/>
            <person name="Steenwyk J.L."/>
            <person name="Rivero-Menendez O."/>
            <person name="Mead M.E."/>
            <person name="Silva L.P."/>
            <person name="Bastos R.W."/>
            <person name="Alastruey-Izquierdo A."/>
            <person name="Goldman G.H."/>
            <person name="Rokas A."/>
        </authorList>
    </citation>
    <scope>NUCLEOTIDE SEQUENCE</scope>
    <source>
        <strain evidence="2">CNM-CM8927</strain>
    </source>
</reference>
<dbReference type="AlphaFoldDB" id="A0AAN5YJR7"/>
<evidence type="ECO:0000313" key="3">
    <source>
        <dbReference type="Proteomes" id="UP000051487"/>
    </source>
</evidence>
<comment type="caution">
    <text evidence="2">The sequence shown here is derived from an EMBL/GenBank/DDBJ whole genome shotgun (WGS) entry which is preliminary data.</text>
</comment>